<keyword evidence="4" id="KW-0547">Nucleotide-binding</keyword>
<dbReference type="AlphaFoldDB" id="A0A640KD34"/>
<dbReference type="GO" id="GO:0000245">
    <property type="term" value="P:spliceosomal complex assembly"/>
    <property type="evidence" value="ECO:0007669"/>
    <property type="project" value="TreeGrafter"/>
</dbReference>
<feature type="region of interest" description="Disordered" evidence="9">
    <location>
        <begin position="783"/>
        <end position="803"/>
    </location>
</feature>
<dbReference type="InterPro" id="IPR000719">
    <property type="entry name" value="Prot_kinase_dom"/>
</dbReference>
<evidence type="ECO:0000256" key="7">
    <source>
        <dbReference type="ARBA" id="ARBA00047899"/>
    </source>
</evidence>
<dbReference type="GO" id="GO:0005524">
    <property type="term" value="F:ATP binding"/>
    <property type="evidence" value="ECO:0007669"/>
    <property type="project" value="UniProtKB-KW"/>
</dbReference>
<dbReference type="InterPro" id="IPR051334">
    <property type="entry name" value="SRPK"/>
</dbReference>
<feature type="region of interest" description="Disordered" evidence="9">
    <location>
        <begin position="245"/>
        <end position="315"/>
    </location>
</feature>
<dbReference type="PANTHER" id="PTHR47634:SF9">
    <property type="entry name" value="PROTEIN KINASE DOMAIN-CONTAINING PROTEIN-RELATED"/>
    <property type="match status" value="1"/>
</dbReference>
<gene>
    <name evidence="11" type="ORF">LtaPh_0107200</name>
</gene>
<keyword evidence="5 11" id="KW-0418">Kinase</keyword>
<dbReference type="SMART" id="SM00220">
    <property type="entry name" value="S_TKc"/>
    <property type="match status" value="1"/>
</dbReference>
<feature type="compositionally biased region" description="Polar residues" evidence="9">
    <location>
        <begin position="297"/>
        <end position="308"/>
    </location>
</feature>
<feature type="region of interest" description="Disordered" evidence="9">
    <location>
        <begin position="1119"/>
        <end position="1154"/>
    </location>
</feature>
<dbReference type="GO" id="GO:0050684">
    <property type="term" value="P:regulation of mRNA processing"/>
    <property type="evidence" value="ECO:0007669"/>
    <property type="project" value="TreeGrafter"/>
</dbReference>
<reference evidence="11" key="1">
    <citation type="submission" date="2019-11" db="EMBL/GenBank/DDBJ databases">
        <title>Leishmania tarentolae CDS.</title>
        <authorList>
            <person name="Goto Y."/>
            <person name="Yamagishi J."/>
        </authorList>
    </citation>
    <scope>NUCLEOTIDE SEQUENCE [LARGE SCALE GENOMIC DNA]</scope>
    <source>
        <strain evidence="11">Parrot Tar II</strain>
    </source>
</reference>
<dbReference type="SUPFAM" id="SSF56112">
    <property type="entry name" value="Protein kinase-like (PK-like)"/>
    <property type="match status" value="1"/>
</dbReference>
<organism evidence="11 12">
    <name type="scientific">Leishmania tarentolae</name>
    <name type="common">Sauroleishmania tarentolae</name>
    <dbReference type="NCBI Taxonomy" id="5689"/>
    <lineage>
        <taxon>Eukaryota</taxon>
        <taxon>Discoba</taxon>
        <taxon>Euglenozoa</taxon>
        <taxon>Kinetoplastea</taxon>
        <taxon>Metakinetoplastina</taxon>
        <taxon>Trypanosomatida</taxon>
        <taxon>Trypanosomatidae</taxon>
        <taxon>Leishmaniinae</taxon>
        <taxon>Leishmania</taxon>
        <taxon>lizard Leishmania</taxon>
    </lineage>
</organism>
<evidence type="ECO:0000256" key="2">
    <source>
        <dbReference type="ARBA" id="ARBA00022527"/>
    </source>
</evidence>
<dbReference type="EC" id="2.7.11.1" evidence="1"/>
<evidence type="ECO:0000256" key="3">
    <source>
        <dbReference type="ARBA" id="ARBA00022679"/>
    </source>
</evidence>
<dbReference type="InterPro" id="IPR011009">
    <property type="entry name" value="Kinase-like_dom_sf"/>
</dbReference>
<evidence type="ECO:0000313" key="12">
    <source>
        <dbReference type="Proteomes" id="UP000419144"/>
    </source>
</evidence>
<accession>A0A640KD34</accession>
<evidence type="ECO:0000256" key="5">
    <source>
        <dbReference type="ARBA" id="ARBA00022777"/>
    </source>
</evidence>
<keyword evidence="6" id="KW-0067">ATP-binding</keyword>
<dbReference type="Pfam" id="PF00069">
    <property type="entry name" value="Pkinase"/>
    <property type="match status" value="1"/>
</dbReference>
<keyword evidence="12" id="KW-1185">Reference proteome</keyword>
<sequence>MSLPWREGNNGGDRHRSFSNSSIDRTESLSLDCSSTNGDVIGFSRDMSNGRRASRTNVSFEWLQPWRTPQDCREGGVAILYTVQEVLATVRQVRKTNMGELYAVRTTGSSSASTTGLRHPQHLDLPRVANGGGGSSSSSAGGRMGSVSQRSQRNVSFAERVPSGSNDKVQGREPATAVEAAPPLDTPPPPFASAAAVPPIVPAIPRFEEVTTEQELIHRRQQLLQQPHPRSEAAHCKCRALVNSDDDEDTARSPRHPGGSCPSGGCDRTARPGDLRHRPGMNLEWTFSDSNGEELESLTQRRNASGVSTDEDDADASGVYNREHEALVEEADRLSETDFGEGGHLDCMPGDTLHQRYTLLKALGVGHSSRVWLAVDLEQCSLARSQLIRELGEREVRRLFMKSEQPMFVAIKVFRCDPMYADWVTYESKLTTLIHESLRWRWQQQQQQQRCPFTRASHSASLPFSPTAMPAACDGHGGDLHESSDVGENSVASHLDGAAGRTRPHPTSSTPCSATTCATAKAFSRRLATVRDAFTVDGAFGTHHCLVMDVLGASVDRAINEAHLDGFPSAVARTIVQSALQGLVLLAACHLVHTGLRPESLFFTDLEADVAEEMRTFQSAQPPRHDDGGTAGRASVDPRSPSSDQLLPGQASAIETAACLHTPHAVSDGVVGEVSHLPSLVRTPGQRRSAYDTRLSGLGLSVVVPPCLRLGVRLLNNYATRTSDRGGMTADELVRQDPLQQLRWLYAQQQARLLRLPGDDDDDVVSNVADPWRGERWRLADTDATEELPPPPPPPPMPDIGLSEDLMDEADLRALELQERPESDADGGRCAASLSMEEYEAPEAADCVGVSAVGDAEDAHRSTTRAGSGQRASLVAVQQRLLAPCPPEGWATPQNQASVSTRVEGVADASHTINSSNDGASPAGAVAATAATALRRLECDIIRHQNYSRGAVVQSREYRAPEVLLGNFILPSCDIWSMGCIAYELVSGRLLFDCVADRQRFAAELSSKQQHGKMEYHASGGVHDARGDSLDKWDGRPIYLDDPEQDLDVFHLKAVMRLLGPPPLSFLRQPPMGLFVDDFFDEHGSFRFWERGEAAAAGLCLADPYRELELAYEASSAMGSGAGQQQDRPVSQRVSGGEAPSLGRDPRDTMNYPIRTPGWQEVQAILREKLGSAEEAADFERFLRRCLQWDPARRATAAELLAHKWVVKYSSVVADASEA</sequence>
<dbReference type="GO" id="GO:0005634">
    <property type="term" value="C:nucleus"/>
    <property type="evidence" value="ECO:0007669"/>
    <property type="project" value="TreeGrafter"/>
</dbReference>
<evidence type="ECO:0000256" key="6">
    <source>
        <dbReference type="ARBA" id="ARBA00022840"/>
    </source>
</evidence>
<feature type="region of interest" description="Disordered" evidence="9">
    <location>
        <begin position="617"/>
        <end position="647"/>
    </location>
</feature>
<dbReference type="GO" id="GO:0005737">
    <property type="term" value="C:cytoplasm"/>
    <property type="evidence" value="ECO:0007669"/>
    <property type="project" value="TreeGrafter"/>
</dbReference>
<comment type="catalytic activity">
    <reaction evidence="8">
        <text>L-seryl-[protein] + ATP = O-phospho-L-seryl-[protein] + ADP + H(+)</text>
        <dbReference type="Rhea" id="RHEA:17989"/>
        <dbReference type="Rhea" id="RHEA-COMP:9863"/>
        <dbReference type="Rhea" id="RHEA-COMP:11604"/>
        <dbReference type="ChEBI" id="CHEBI:15378"/>
        <dbReference type="ChEBI" id="CHEBI:29999"/>
        <dbReference type="ChEBI" id="CHEBI:30616"/>
        <dbReference type="ChEBI" id="CHEBI:83421"/>
        <dbReference type="ChEBI" id="CHEBI:456216"/>
        <dbReference type="EC" id="2.7.11.1"/>
    </reaction>
</comment>
<dbReference type="PROSITE" id="PS50011">
    <property type="entry name" value="PROTEIN_KINASE_DOM"/>
    <property type="match status" value="1"/>
</dbReference>
<feature type="compositionally biased region" description="Pro residues" evidence="9">
    <location>
        <begin position="788"/>
        <end position="798"/>
    </location>
</feature>
<evidence type="ECO:0000256" key="4">
    <source>
        <dbReference type="ARBA" id="ARBA00022741"/>
    </source>
</evidence>
<feature type="compositionally biased region" description="Low complexity" evidence="9">
    <location>
        <begin position="136"/>
        <end position="148"/>
    </location>
</feature>
<evidence type="ECO:0000313" key="11">
    <source>
        <dbReference type="EMBL" id="GET85429.1"/>
    </source>
</evidence>
<dbReference type="OrthoDB" id="267011at2759"/>
<keyword evidence="3" id="KW-0808">Transferase</keyword>
<dbReference type="GO" id="GO:0004674">
    <property type="term" value="F:protein serine/threonine kinase activity"/>
    <property type="evidence" value="ECO:0007669"/>
    <property type="project" value="UniProtKB-KW"/>
</dbReference>
<keyword evidence="2" id="KW-0723">Serine/threonine-protein kinase</keyword>
<feature type="region of interest" description="Disordered" evidence="9">
    <location>
        <begin position="106"/>
        <end position="195"/>
    </location>
</feature>
<feature type="domain" description="Protein kinase" evidence="10">
    <location>
        <begin position="357"/>
        <end position="1206"/>
    </location>
</feature>
<evidence type="ECO:0000259" key="10">
    <source>
        <dbReference type="PROSITE" id="PS50011"/>
    </source>
</evidence>
<protein>
    <recommendedName>
        <fullName evidence="1">non-specific serine/threonine protein kinase</fullName>
        <ecNumber evidence="1">2.7.11.1</ecNumber>
    </recommendedName>
</protein>
<dbReference type="EMBL" id="BLBS01000001">
    <property type="protein sequence ID" value="GET85429.1"/>
    <property type="molecule type" value="Genomic_DNA"/>
</dbReference>
<feature type="compositionally biased region" description="Low complexity" evidence="9">
    <location>
        <begin position="106"/>
        <end position="116"/>
    </location>
</feature>
<evidence type="ECO:0000256" key="8">
    <source>
        <dbReference type="ARBA" id="ARBA00048679"/>
    </source>
</evidence>
<feature type="compositionally biased region" description="Basic and acidic residues" evidence="9">
    <location>
        <begin position="268"/>
        <end position="277"/>
    </location>
</feature>
<dbReference type="Gene3D" id="3.30.200.20">
    <property type="entry name" value="Phosphorylase Kinase, domain 1"/>
    <property type="match status" value="1"/>
</dbReference>
<comment type="catalytic activity">
    <reaction evidence="7">
        <text>L-threonyl-[protein] + ATP = O-phospho-L-threonyl-[protein] + ADP + H(+)</text>
        <dbReference type="Rhea" id="RHEA:46608"/>
        <dbReference type="Rhea" id="RHEA-COMP:11060"/>
        <dbReference type="Rhea" id="RHEA-COMP:11605"/>
        <dbReference type="ChEBI" id="CHEBI:15378"/>
        <dbReference type="ChEBI" id="CHEBI:30013"/>
        <dbReference type="ChEBI" id="CHEBI:30616"/>
        <dbReference type="ChEBI" id="CHEBI:61977"/>
        <dbReference type="ChEBI" id="CHEBI:456216"/>
        <dbReference type="EC" id="2.7.11.1"/>
    </reaction>
</comment>
<name>A0A640KD34_LEITA</name>
<comment type="caution">
    <text evidence="11">The sequence shown here is derived from an EMBL/GenBank/DDBJ whole genome shotgun (WGS) entry which is preliminary data.</text>
</comment>
<feature type="region of interest" description="Disordered" evidence="9">
    <location>
        <begin position="1"/>
        <end position="21"/>
    </location>
</feature>
<dbReference type="PANTHER" id="PTHR47634">
    <property type="entry name" value="PROTEIN KINASE DOMAIN-CONTAINING PROTEIN-RELATED"/>
    <property type="match status" value="1"/>
</dbReference>
<dbReference type="Proteomes" id="UP000419144">
    <property type="component" value="Unassembled WGS sequence"/>
</dbReference>
<dbReference type="FunFam" id="1.10.510.10:FF:002980">
    <property type="match status" value="1"/>
</dbReference>
<feature type="compositionally biased region" description="Polar residues" evidence="9">
    <location>
        <begin position="1123"/>
        <end position="1134"/>
    </location>
</feature>
<proteinExistence type="predicted"/>
<evidence type="ECO:0000256" key="1">
    <source>
        <dbReference type="ARBA" id="ARBA00012513"/>
    </source>
</evidence>
<dbReference type="Gene3D" id="1.10.510.10">
    <property type="entry name" value="Transferase(Phosphotransferase) domain 1"/>
    <property type="match status" value="1"/>
</dbReference>
<dbReference type="VEuPathDB" id="TriTrypDB:LtaPh_0107200"/>
<evidence type="ECO:0000256" key="9">
    <source>
        <dbReference type="SAM" id="MobiDB-lite"/>
    </source>
</evidence>